<comment type="caution">
    <text evidence="1">The sequence shown here is derived from an EMBL/GenBank/DDBJ whole genome shotgun (WGS) entry which is preliminary data.</text>
</comment>
<dbReference type="EMBL" id="JFHN01000029">
    <property type="protein sequence ID" value="EXU76337.1"/>
    <property type="molecule type" value="Genomic_DNA"/>
</dbReference>
<gene>
    <name evidence="1" type="ORF">BG55_05500</name>
</gene>
<accession>A0A014PZD6</accession>
<dbReference type="Pfam" id="PF13289">
    <property type="entry name" value="SIR2_2"/>
    <property type="match status" value="1"/>
</dbReference>
<dbReference type="AlphaFoldDB" id="A0A014PZD6"/>
<dbReference type="OrthoDB" id="5883140at2"/>
<reference evidence="1 2" key="1">
    <citation type="submission" date="2014-02" db="EMBL/GenBank/DDBJ databases">
        <title>Draft genome of Erwinia mallotivora strain BT-MARDI, a papaya dieback pathogen.</title>
        <authorList>
            <person name="Redzuan R."/>
            <person name="Abu Bakar N."/>
            <person name="Badrun R."/>
            <person name="Mohd Raih M.F."/>
            <person name="Rozano L."/>
            <person name="Mat Amin N."/>
        </authorList>
    </citation>
    <scope>NUCLEOTIDE SEQUENCE [LARGE SCALE GENOMIC DNA]</scope>
    <source>
        <strain evidence="1 2">BT-MARDI</strain>
    </source>
</reference>
<organism evidence="1 2">
    <name type="scientific">Erwinia mallotivora</name>
    <dbReference type="NCBI Taxonomy" id="69222"/>
    <lineage>
        <taxon>Bacteria</taxon>
        <taxon>Pseudomonadati</taxon>
        <taxon>Pseudomonadota</taxon>
        <taxon>Gammaproteobacteria</taxon>
        <taxon>Enterobacterales</taxon>
        <taxon>Erwiniaceae</taxon>
        <taxon>Erwinia</taxon>
    </lineage>
</organism>
<proteinExistence type="predicted"/>
<evidence type="ECO:0000313" key="2">
    <source>
        <dbReference type="Proteomes" id="UP000019918"/>
    </source>
</evidence>
<evidence type="ECO:0000313" key="1">
    <source>
        <dbReference type="EMBL" id="EXU76337.1"/>
    </source>
</evidence>
<dbReference type="STRING" id="69222.BG55_05500"/>
<name>A0A014PZD6_9GAMM</name>
<sequence length="436" mass="49664">MSELFEIAYAAATNRLCLFTGTGFSKEVSNGDAPTWKGLLEELCDILPNADKLKASLFPKEKSSLLSLEETAQIISIKLAAQDKDIHEEVAKIISKIQLGDSKEEIESFFSNRSFRVVTTNYDKLAESLTCENTSQSITPGLPIPRSSANVKVYHVHGSVDSPQNMVITSEDYFKFINSDSYFSRKLSTVLYENTVVILGYSLGDTNLKAIISDYKGFSKSHVVGSNIFLISRSSIDQNVKDYYFHCYGIRVLDSLEINAFFKNLNKEIPKAEKISESSLKSIRKVVYENHSFKDTYLKLEDSFYQIISAIAAEGLSWNNNMVVAMIGDIIETKTNLTNEHNAWEQYEHLARWLIYLGTIFEVRKTSIEGKYLDAVLRSMTTMRKDYYIGYSWHAYRSWKNRWPSMIVSNRVLIKKHVEENTTWSDALTIVNDIDS</sequence>
<protein>
    <submittedName>
        <fullName evidence="1">Uncharacterized protein</fullName>
    </submittedName>
</protein>
<keyword evidence="2" id="KW-1185">Reference proteome</keyword>
<dbReference type="PATRIC" id="fig|69222.5.peg.1141"/>
<dbReference type="RefSeq" id="WP_034935316.1">
    <property type="nucleotide sequence ID" value="NZ_JFHN01000029.1"/>
</dbReference>
<dbReference type="Proteomes" id="UP000019918">
    <property type="component" value="Unassembled WGS sequence"/>
</dbReference>